<organism evidence="2 3">
    <name type="scientific">Citroniella saccharovorans</name>
    <dbReference type="NCBI Taxonomy" id="2053367"/>
    <lineage>
        <taxon>Bacteria</taxon>
        <taxon>Bacillati</taxon>
        <taxon>Bacillota</taxon>
        <taxon>Tissierellia</taxon>
        <taxon>Tissierellales</taxon>
        <taxon>Peptoniphilaceae</taxon>
        <taxon>Citroniella</taxon>
    </lineage>
</organism>
<dbReference type="Proteomes" id="UP001357733">
    <property type="component" value="Unassembled WGS sequence"/>
</dbReference>
<evidence type="ECO:0000313" key="2">
    <source>
        <dbReference type="EMBL" id="MEB3428555.1"/>
    </source>
</evidence>
<proteinExistence type="predicted"/>
<accession>A0AAW9MVP0</accession>
<evidence type="ECO:0000259" key="1">
    <source>
        <dbReference type="Pfam" id="PF07872"/>
    </source>
</evidence>
<dbReference type="Pfam" id="PF07872">
    <property type="entry name" value="DUF1659"/>
    <property type="match status" value="1"/>
</dbReference>
<reference evidence="2 3" key="1">
    <citation type="submission" date="2024-01" db="EMBL/GenBank/DDBJ databases">
        <title>Complete genome sequence of Citroniella saccharovorans strain M6.X9, isolated from human fecal sample.</title>
        <authorList>
            <person name="Cheng G."/>
            <person name="Westerholm M."/>
            <person name="Schnurer A."/>
        </authorList>
    </citation>
    <scope>NUCLEOTIDE SEQUENCE [LARGE SCALE GENOMIC DNA]</scope>
    <source>
        <strain evidence="2 3">DSM 29873</strain>
    </source>
</reference>
<name>A0AAW9MVP0_9FIRM</name>
<sequence length="66" mass="7421">MGEKLRLKIQYKYSDSEGKEKKASKTYSNIKSDASDENLLKAGKELEKLSSKAVEGIIKLSEKKLN</sequence>
<dbReference type="AlphaFoldDB" id="A0AAW9MVP0"/>
<dbReference type="InterPro" id="IPR012454">
    <property type="entry name" value="DUF1659"/>
</dbReference>
<feature type="domain" description="DUF1659" evidence="1">
    <location>
        <begin position="4"/>
        <end position="65"/>
    </location>
</feature>
<dbReference type="EMBL" id="JAYKOT010000001">
    <property type="protein sequence ID" value="MEB3428555.1"/>
    <property type="molecule type" value="Genomic_DNA"/>
</dbReference>
<keyword evidence="3" id="KW-1185">Reference proteome</keyword>
<gene>
    <name evidence="2" type="ORF">VLK81_00615</name>
</gene>
<dbReference type="RefSeq" id="WP_324618635.1">
    <property type="nucleotide sequence ID" value="NZ_JAYKOT010000001.1"/>
</dbReference>
<protein>
    <submittedName>
        <fullName evidence="2">DUF1659 domain-containing protein</fullName>
    </submittedName>
</protein>
<evidence type="ECO:0000313" key="3">
    <source>
        <dbReference type="Proteomes" id="UP001357733"/>
    </source>
</evidence>
<comment type="caution">
    <text evidence="2">The sequence shown here is derived from an EMBL/GenBank/DDBJ whole genome shotgun (WGS) entry which is preliminary data.</text>
</comment>